<dbReference type="RefSeq" id="WP_039983192.1">
    <property type="nucleotide sequence ID" value="NZ_BAOJ01000170.1"/>
</dbReference>
<evidence type="ECO:0000256" key="1">
    <source>
        <dbReference type="SAM" id="MobiDB-lite"/>
    </source>
</evidence>
<name>A0A511QIF2_9VIBR</name>
<protein>
    <recommendedName>
        <fullName evidence="4">HBL/NHE enterotoxin family protein</fullName>
    </recommendedName>
</protein>
<sequence>MNTQITHFNKGELYLGCSDLLTDYLSSSERALLNQKYANLLQYQEELYSDHLSSDLAVKSAAFQEQLKMQAHVYTNANMSELISDLTLGSSFSALASALRSILREQGTDGFLPNASMIAQEFNTLKGEAESNAIQSKLLFQKFGVMNTELSDIDARYTEVINDIEQALNQEIKQKVEEITQLNQEISANIQAIIDGGKEVGEGIGKIGVAIIASIKVDHTGKPKGESSEDGELESDHSKPSTQYIISGINSIMDGTTEASEAVRQLARNNERLAELYQDLAEENSLLSAAKSIQAQNDLFIDQVALTYGAWTNVETHWNNVADQFAAAATIVASASTEQEILNVIHALELGDIEWNALDDQIDNIKAVYAGITN</sequence>
<evidence type="ECO:0000313" key="3">
    <source>
        <dbReference type="Proteomes" id="UP000321922"/>
    </source>
</evidence>
<dbReference type="EMBL" id="BJXJ01000039">
    <property type="protein sequence ID" value="GEM77073.1"/>
    <property type="molecule type" value="Genomic_DNA"/>
</dbReference>
<keyword evidence="3" id="KW-1185">Reference proteome</keyword>
<reference evidence="2 3" key="1">
    <citation type="submission" date="2019-07" db="EMBL/GenBank/DDBJ databases">
        <title>Whole genome shotgun sequence of Vibrio sagamiensis NBRC 104589.</title>
        <authorList>
            <person name="Hosoyama A."/>
            <person name="Uohara A."/>
            <person name="Ohji S."/>
            <person name="Ichikawa N."/>
        </authorList>
    </citation>
    <scope>NUCLEOTIDE SEQUENCE [LARGE SCALE GENOMIC DNA]</scope>
    <source>
        <strain evidence="2 3">NBRC 104589</strain>
    </source>
</reference>
<comment type="caution">
    <text evidence="2">The sequence shown here is derived from an EMBL/GenBank/DDBJ whole genome shotgun (WGS) entry which is preliminary data.</text>
</comment>
<dbReference type="OrthoDB" id="5593785at2"/>
<evidence type="ECO:0008006" key="4">
    <source>
        <dbReference type="Google" id="ProtNLM"/>
    </source>
</evidence>
<dbReference type="AlphaFoldDB" id="A0A511QIF2"/>
<dbReference type="Gene3D" id="1.20.1170.10">
    <property type="match status" value="1"/>
</dbReference>
<accession>A0A511QIF2</accession>
<feature type="region of interest" description="Disordered" evidence="1">
    <location>
        <begin position="220"/>
        <end position="240"/>
    </location>
</feature>
<evidence type="ECO:0000313" key="2">
    <source>
        <dbReference type="EMBL" id="GEM77073.1"/>
    </source>
</evidence>
<gene>
    <name evidence="2" type="ORF">VSA01S_31850</name>
</gene>
<organism evidence="2 3">
    <name type="scientific">Vibrio sagamiensis NBRC 104589</name>
    <dbReference type="NCBI Taxonomy" id="1219064"/>
    <lineage>
        <taxon>Bacteria</taxon>
        <taxon>Pseudomonadati</taxon>
        <taxon>Pseudomonadota</taxon>
        <taxon>Gammaproteobacteria</taxon>
        <taxon>Vibrionales</taxon>
        <taxon>Vibrionaceae</taxon>
        <taxon>Vibrio</taxon>
    </lineage>
</organism>
<dbReference type="Proteomes" id="UP000321922">
    <property type="component" value="Unassembled WGS sequence"/>
</dbReference>
<proteinExistence type="predicted"/>
<dbReference type="SUPFAM" id="SSF58100">
    <property type="entry name" value="Bacterial hemolysins"/>
    <property type="match status" value="1"/>
</dbReference>